<evidence type="ECO:0000313" key="6">
    <source>
        <dbReference type="EMBL" id="MDF3292648.1"/>
    </source>
</evidence>
<keyword evidence="1" id="KW-0813">Transport</keyword>
<sequence length="332" mass="35577">MSEASHAAEDSFGHPPGTPTPLTSYDGVPALEAIGLGRLYRRRRALWDCSFRIPTGRICGLVGPNGAGKSTLMALAAGLIRPTSGSITVLGEPPGTPSSRRRVAYLAQDKPLYPRLTVAETLRLGRELNPGWRQSTAEHVVRQGDLPLTARVGSLSGGQRTRVALALALAKQPELLLLDEPMSDVDPVSRRQLTGALMAEAAEHGTTVLISSHVLRELEGICDFVLLLGAGRTLLAGEVDEILDRHRLLVGTHDAEDPLPEPELHDAVEVRRSGRQLTALVRPLVGVADGWEVAAPSLEDVLMSYLRSPEAPPLITASARAATIRDTARRGR</sequence>
<dbReference type="InterPro" id="IPR051782">
    <property type="entry name" value="ABC_Transporter_VariousFunc"/>
</dbReference>
<dbReference type="Proteomes" id="UP001216579">
    <property type="component" value="Unassembled WGS sequence"/>
</dbReference>
<dbReference type="SMART" id="SM00382">
    <property type="entry name" value="AAA"/>
    <property type="match status" value="1"/>
</dbReference>
<evidence type="ECO:0000256" key="2">
    <source>
        <dbReference type="ARBA" id="ARBA00022741"/>
    </source>
</evidence>
<keyword evidence="7" id="KW-1185">Reference proteome</keyword>
<proteinExistence type="predicted"/>
<evidence type="ECO:0000256" key="1">
    <source>
        <dbReference type="ARBA" id="ARBA00022448"/>
    </source>
</evidence>
<dbReference type="PANTHER" id="PTHR42939:SF1">
    <property type="entry name" value="ABC TRANSPORTER ATP-BINDING PROTEIN ALBC-RELATED"/>
    <property type="match status" value="1"/>
</dbReference>
<organism evidence="6 7">
    <name type="scientific">Streptomyces silvisoli</name>
    <dbReference type="NCBI Taxonomy" id="3034235"/>
    <lineage>
        <taxon>Bacteria</taxon>
        <taxon>Bacillati</taxon>
        <taxon>Actinomycetota</taxon>
        <taxon>Actinomycetes</taxon>
        <taxon>Kitasatosporales</taxon>
        <taxon>Streptomycetaceae</taxon>
        <taxon>Streptomyces</taxon>
    </lineage>
</organism>
<dbReference type="Gene3D" id="3.40.50.300">
    <property type="entry name" value="P-loop containing nucleotide triphosphate hydrolases"/>
    <property type="match status" value="1"/>
</dbReference>
<evidence type="ECO:0000313" key="7">
    <source>
        <dbReference type="Proteomes" id="UP001216579"/>
    </source>
</evidence>
<keyword evidence="2" id="KW-0547">Nucleotide-binding</keyword>
<dbReference type="SUPFAM" id="SSF52540">
    <property type="entry name" value="P-loop containing nucleoside triphosphate hydrolases"/>
    <property type="match status" value="1"/>
</dbReference>
<accession>A0ABT5ZS44</accession>
<dbReference type="GO" id="GO:0005524">
    <property type="term" value="F:ATP binding"/>
    <property type="evidence" value="ECO:0007669"/>
    <property type="project" value="UniProtKB-KW"/>
</dbReference>
<dbReference type="PROSITE" id="PS00211">
    <property type="entry name" value="ABC_TRANSPORTER_1"/>
    <property type="match status" value="1"/>
</dbReference>
<dbReference type="EMBL" id="JARJBC010000019">
    <property type="protein sequence ID" value="MDF3292648.1"/>
    <property type="molecule type" value="Genomic_DNA"/>
</dbReference>
<dbReference type="PROSITE" id="PS50893">
    <property type="entry name" value="ABC_TRANSPORTER_2"/>
    <property type="match status" value="1"/>
</dbReference>
<reference evidence="6 7" key="1">
    <citation type="submission" date="2023-03" db="EMBL/GenBank/DDBJ databases">
        <title>Draft genome sequence of Streptomyces sp. RB6PN23 isolated from peat swamp forest in Thailand.</title>
        <authorList>
            <person name="Klaysubun C."/>
            <person name="Duangmal K."/>
        </authorList>
    </citation>
    <scope>NUCLEOTIDE SEQUENCE [LARGE SCALE GENOMIC DNA]</scope>
    <source>
        <strain evidence="6 7">RB6PN23</strain>
    </source>
</reference>
<comment type="caution">
    <text evidence="6">The sequence shown here is derived from an EMBL/GenBank/DDBJ whole genome shotgun (WGS) entry which is preliminary data.</text>
</comment>
<dbReference type="CDD" id="cd03230">
    <property type="entry name" value="ABC_DR_subfamily_A"/>
    <property type="match status" value="1"/>
</dbReference>
<protein>
    <submittedName>
        <fullName evidence="6">ABC transporter ATP-binding protein</fullName>
    </submittedName>
</protein>
<dbReference type="PANTHER" id="PTHR42939">
    <property type="entry name" value="ABC TRANSPORTER ATP-BINDING PROTEIN ALBC-RELATED"/>
    <property type="match status" value="1"/>
</dbReference>
<feature type="domain" description="ABC transporter" evidence="5">
    <location>
        <begin position="31"/>
        <end position="255"/>
    </location>
</feature>
<dbReference type="InterPro" id="IPR003593">
    <property type="entry name" value="AAA+_ATPase"/>
</dbReference>
<evidence type="ECO:0000256" key="3">
    <source>
        <dbReference type="ARBA" id="ARBA00022840"/>
    </source>
</evidence>
<evidence type="ECO:0000259" key="5">
    <source>
        <dbReference type="PROSITE" id="PS50893"/>
    </source>
</evidence>
<feature type="compositionally biased region" description="Basic and acidic residues" evidence="4">
    <location>
        <begin position="1"/>
        <end position="12"/>
    </location>
</feature>
<dbReference type="InterPro" id="IPR003439">
    <property type="entry name" value="ABC_transporter-like_ATP-bd"/>
</dbReference>
<evidence type="ECO:0000256" key="4">
    <source>
        <dbReference type="SAM" id="MobiDB-lite"/>
    </source>
</evidence>
<dbReference type="RefSeq" id="WP_276095700.1">
    <property type="nucleotide sequence ID" value="NZ_JARJBC010000019.1"/>
</dbReference>
<dbReference type="InterPro" id="IPR017871">
    <property type="entry name" value="ABC_transporter-like_CS"/>
</dbReference>
<feature type="region of interest" description="Disordered" evidence="4">
    <location>
        <begin position="1"/>
        <end position="25"/>
    </location>
</feature>
<gene>
    <name evidence="6" type="ORF">P3G67_26160</name>
</gene>
<dbReference type="Pfam" id="PF00005">
    <property type="entry name" value="ABC_tran"/>
    <property type="match status" value="1"/>
</dbReference>
<dbReference type="InterPro" id="IPR027417">
    <property type="entry name" value="P-loop_NTPase"/>
</dbReference>
<keyword evidence="3 6" id="KW-0067">ATP-binding</keyword>
<name>A0ABT5ZS44_9ACTN</name>